<sequence>MKCLPAFITCLVVLVGCESMMNDNRLAAQRQWEHVRAQTACDRAVDYLEIGQLDKAGGKAHESLELDEDYHPARIVLATVLIEQGRYQAAAAELEKVLRDEPDSAEARFLAAVAYEKAGDLPKALSDYRVAYELDETNFNAVLAGTEVLVAMDRTAEAAHYLSGHIYKADNDPAAYELAGRLAMMQQAYERAATYCRRAYELDGENLAYLEALATAQVFAKRHADAIYSLSTRLQQVEPPAPTWVYTMLGDCYLAVGAHQQACEIYRKLCELNPDDAAHWVALAKANLAAGNLAMAINAAERALHVDPDSVDATCLLGYALLLSERGQEAATVLTAAVAAHPQDVTLQCILGRALETAGDRSGAEAAYREAVRSEPQNALAWALLRDASANASALP</sequence>
<dbReference type="EMBL" id="LAZR01000217">
    <property type="protein sequence ID" value="KKN81265.1"/>
    <property type="molecule type" value="Genomic_DNA"/>
</dbReference>
<dbReference type="PROSITE" id="PS51257">
    <property type="entry name" value="PROKAR_LIPOPROTEIN"/>
    <property type="match status" value="1"/>
</dbReference>
<reference evidence="1" key="1">
    <citation type="journal article" date="2015" name="Nature">
        <title>Complex archaea that bridge the gap between prokaryotes and eukaryotes.</title>
        <authorList>
            <person name="Spang A."/>
            <person name="Saw J.H."/>
            <person name="Jorgensen S.L."/>
            <person name="Zaremba-Niedzwiedzka K."/>
            <person name="Martijn J."/>
            <person name="Lind A.E."/>
            <person name="van Eijk R."/>
            <person name="Schleper C."/>
            <person name="Guy L."/>
            <person name="Ettema T.J."/>
        </authorList>
    </citation>
    <scope>NUCLEOTIDE SEQUENCE</scope>
</reference>
<dbReference type="InterPro" id="IPR011990">
    <property type="entry name" value="TPR-like_helical_dom_sf"/>
</dbReference>
<evidence type="ECO:0000313" key="1">
    <source>
        <dbReference type="EMBL" id="KKN81265.1"/>
    </source>
</evidence>
<proteinExistence type="predicted"/>
<dbReference type="PANTHER" id="PTHR44216:SF3">
    <property type="entry name" value="PROTEIN O-MANNOSYL-TRANSFERASE TMTC2"/>
    <property type="match status" value="1"/>
</dbReference>
<dbReference type="AlphaFoldDB" id="A0A0F9TJ85"/>
<comment type="caution">
    <text evidence="1">The sequence shown here is derived from an EMBL/GenBank/DDBJ whole genome shotgun (WGS) entry which is preliminary data.</text>
</comment>
<dbReference type="SMART" id="SM00028">
    <property type="entry name" value="TPR"/>
    <property type="match status" value="8"/>
</dbReference>
<dbReference type="InterPro" id="IPR019734">
    <property type="entry name" value="TPR_rpt"/>
</dbReference>
<dbReference type="GO" id="GO:0035269">
    <property type="term" value="P:protein O-linked glycosylation via mannose"/>
    <property type="evidence" value="ECO:0007669"/>
    <property type="project" value="TreeGrafter"/>
</dbReference>
<gene>
    <name evidence="1" type="ORF">LCGC14_0321020</name>
</gene>
<dbReference type="GO" id="GO:0000030">
    <property type="term" value="F:mannosyltransferase activity"/>
    <property type="evidence" value="ECO:0007669"/>
    <property type="project" value="TreeGrafter"/>
</dbReference>
<accession>A0A0F9TJ85</accession>
<dbReference type="InterPro" id="IPR052384">
    <property type="entry name" value="TMTC_O-mannosyltransferase"/>
</dbReference>
<dbReference type="SUPFAM" id="SSF48452">
    <property type="entry name" value="TPR-like"/>
    <property type="match status" value="1"/>
</dbReference>
<dbReference type="Pfam" id="PF13432">
    <property type="entry name" value="TPR_16"/>
    <property type="match status" value="3"/>
</dbReference>
<dbReference type="Gene3D" id="1.25.40.10">
    <property type="entry name" value="Tetratricopeptide repeat domain"/>
    <property type="match status" value="3"/>
</dbReference>
<protein>
    <submittedName>
        <fullName evidence="1">Uncharacterized protein</fullName>
    </submittedName>
</protein>
<dbReference type="GO" id="GO:0005789">
    <property type="term" value="C:endoplasmic reticulum membrane"/>
    <property type="evidence" value="ECO:0007669"/>
    <property type="project" value="TreeGrafter"/>
</dbReference>
<organism evidence="1">
    <name type="scientific">marine sediment metagenome</name>
    <dbReference type="NCBI Taxonomy" id="412755"/>
    <lineage>
        <taxon>unclassified sequences</taxon>
        <taxon>metagenomes</taxon>
        <taxon>ecological metagenomes</taxon>
    </lineage>
</organism>
<dbReference type="PROSITE" id="PS50005">
    <property type="entry name" value="TPR"/>
    <property type="match status" value="3"/>
</dbReference>
<name>A0A0F9TJ85_9ZZZZ</name>
<dbReference type="PANTHER" id="PTHR44216">
    <property type="entry name" value="PROTEIN O-MANNOSYL-TRANSFERASE TMTC2"/>
    <property type="match status" value="1"/>
</dbReference>
<dbReference type="Pfam" id="PF13181">
    <property type="entry name" value="TPR_8"/>
    <property type="match status" value="2"/>
</dbReference>